<dbReference type="Proteomes" id="UP000053718">
    <property type="component" value="Unassembled WGS sequence"/>
</dbReference>
<sequence>MLKTLFTVALLVLPSTATVTASTVEPIELKGARTAGALMIGKTDPTAEVSLNGEALMVHPDGHVVFGFDRDASGSQELAITFATGEVVKQSIELQPREYQIDRVEGVPQRTVTPDPQQVARARKEAAAVWKARQTLSHRTDFLQPVIEPAQGRISGVYGSQRIFNGEPRNPHFGLDVAAPTGTPVKVVWPGEVVFADTDLFYSGGTIIVDHGLGISTTYIHLSRVDVEVGDTLEQGQVIGAIGATGRATGPHLDWRVNWRDVRLDPALVLEHF</sequence>
<proteinExistence type="predicted"/>
<evidence type="ECO:0000259" key="2">
    <source>
        <dbReference type="Pfam" id="PF01551"/>
    </source>
</evidence>
<dbReference type="FunFam" id="2.70.70.10:FF:000019">
    <property type="entry name" value="M23 family peptidase"/>
    <property type="match status" value="1"/>
</dbReference>
<gene>
    <name evidence="3" type="ORF">IDAT_01235</name>
</gene>
<dbReference type="Pfam" id="PF01551">
    <property type="entry name" value="Peptidase_M23"/>
    <property type="match status" value="1"/>
</dbReference>
<reference evidence="3 4" key="1">
    <citation type="submission" date="2014-06" db="EMBL/GenBank/DDBJ databases">
        <title>Draft genome sequence of Idiomarina sp. MCCC 1A10513.</title>
        <authorList>
            <person name="Du J."/>
            <person name="Lai Q."/>
            <person name="Shao Z."/>
        </authorList>
    </citation>
    <scope>NUCLEOTIDE SEQUENCE [LARGE SCALE GENOMIC DNA]</scope>
    <source>
        <strain evidence="3 4">MCCC 1A10513</strain>
    </source>
</reference>
<feature type="chain" id="PRO_5001900343" evidence="1">
    <location>
        <begin position="22"/>
        <end position="273"/>
    </location>
</feature>
<dbReference type="OrthoDB" id="9805070at2"/>
<evidence type="ECO:0000313" key="4">
    <source>
        <dbReference type="Proteomes" id="UP000053718"/>
    </source>
</evidence>
<feature type="signal peptide" evidence="1">
    <location>
        <begin position="1"/>
        <end position="21"/>
    </location>
</feature>
<feature type="domain" description="M23ase beta-sheet core" evidence="2">
    <location>
        <begin position="171"/>
        <end position="266"/>
    </location>
</feature>
<dbReference type="eggNOG" id="COG0739">
    <property type="taxonomic scope" value="Bacteria"/>
</dbReference>
<dbReference type="EMBL" id="JPIN01000001">
    <property type="protein sequence ID" value="KFZ29754.1"/>
    <property type="molecule type" value="Genomic_DNA"/>
</dbReference>
<dbReference type="PANTHER" id="PTHR21666">
    <property type="entry name" value="PEPTIDASE-RELATED"/>
    <property type="match status" value="1"/>
</dbReference>
<dbReference type="InterPro" id="IPR050570">
    <property type="entry name" value="Cell_wall_metabolism_enzyme"/>
</dbReference>
<keyword evidence="4" id="KW-1185">Reference proteome</keyword>
<dbReference type="AlphaFoldDB" id="A0A094IVB4"/>
<organism evidence="3 4">
    <name type="scientific">Pseudidiomarina atlantica</name>
    <dbReference type="NCBI Taxonomy" id="1517416"/>
    <lineage>
        <taxon>Bacteria</taxon>
        <taxon>Pseudomonadati</taxon>
        <taxon>Pseudomonadota</taxon>
        <taxon>Gammaproteobacteria</taxon>
        <taxon>Alteromonadales</taxon>
        <taxon>Idiomarinaceae</taxon>
        <taxon>Pseudidiomarina</taxon>
    </lineage>
</organism>
<evidence type="ECO:0000313" key="3">
    <source>
        <dbReference type="EMBL" id="KFZ29754.1"/>
    </source>
</evidence>
<accession>A0A094IVB4</accession>
<dbReference type="STRING" id="1517416.IDAT_01235"/>
<keyword evidence="1" id="KW-0732">Signal</keyword>
<name>A0A094IVB4_9GAMM</name>
<protein>
    <submittedName>
        <fullName evidence="3">Peptidase</fullName>
    </submittedName>
</protein>
<comment type="caution">
    <text evidence="3">The sequence shown here is derived from an EMBL/GenBank/DDBJ whole genome shotgun (WGS) entry which is preliminary data.</text>
</comment>
<dbReference type="RefSeq" id="WP_034729463.1">
    <property type="nucleotide sequence ID" value="NZ_JPIN01000001.1"/>
</dbReference>
<dbReference type="GO" id="GO:0004222">
    <property type="term" value="F:metalloendopeptidase activity"/>
    <property type="evidence" value="ECO:0007669"/>
    <property type="project" value="TreeGrafter"/>
</dbReference>
<dbReference type="SUPFAM" id="SSF51261">
    <property type="entry name" value="Duplicated hybrid motif"/>
    <property type="match status" value="1"/>
</dbReference>
<dbReference type="InterPro" id="IPR011055">
    <property type="entry name" value="Dup_hybrid_motif"/>
</dbReference>
<dbReference type="PANTHER" id="PTHR21666:SF285">
    <property type="entry name" value="M23 FAMILY METALLOPEPTIDASE"/>
    <property type="match status" value="1"/>
</dbReference>
<dbReference type="Gene3D" id="2.70.70.10">
    <property type="entry name" value="Glucose Permease (Domain IIA)"/>
    <property type="match status" value="1"/>
</dbReference>
<evidence type="ECO:0000256" key="1">
    <source>
        <dbReference type="SAM" id="SignalP"/>
    </source>
</evidence>
<dbReference type="InterPro" id="IPR016047">
    <property type="entry name" value="M23ase_b-sheet_dom"/>
</dbReference>
<dbReference type="CDD" id="cd12797">
    <property type="entry name" value="M23_peptidase"/>
    <property type="match status" value="1"/>
</dbReference>